<evidence type="ECO:0000259" key="3">
    <source>
        <dbReference type="PROSITE" id="PS50234"/>
    </source>
</evidence>
<feature type="compositionally biased region" description="Polar residues" evidence="1">
    <location>
        <begin position="26"/>
        <end position="36"/>
    </location>
</feature>
<feature type="region of interest" description="Disordered" evidence="1">
    <location>
        <begin position="26"/>
        <end position="80"/>
    </location>
</feature>
<dbReference type="InterPro" id="IPR022156">
    <property type="entry name" value="Uncharacterised_YfbK_N"/>
</dbReference>
<dbReference type="InterPro" id="IPR036465">
    <property type="entry name" value="vWFA_dom_sf"/>
</dbReference>
<dbReference type="PROSITE" id="PS51257">
    <property type="entry name" value="PROKAR_LIPOPROTEIN"/>
    <property type="match status" value="1"/>
</dbReference>
<dbReference type="Gene3D" id="3.40.50.410">
    <property type="entry name" value="von Willebrand factor, type A domain"/>
    <property type="match status" value="1"/>
</dbReference>
<gene>
    <name evidence="4" type="ORF">XYCOK13_20480</name>
</gene>
<feature type="signal peptide" evidence="2">
    <location>
        <begin position="1"/>
        <end position="22"/>
    </location>
</feature>
<dbReference type="RefSeq" id="WP_213412029.1">
    <property type="nucleotide sequence ID" value="NZ_BOVK01000025.1"/>
</dbReference>
<sequence>MKERRGVKFWSLLVCLTLVVSACSTGSSNQADNSGQGTKGGRNSGGSMQEATSADSNRANPQSRTDSAAQGQSASETSKQLYTYVPPSFDRLDDRRSQAEDMFFKEYGTHPFLSPEDDPYSTFAVDVDTGSYTIVRQYLRDGLLPPKEAVRLEEIINYFDLDYEAPEEEAFAIHVDGGDSPFSDHYKLLRIGLKGREIAADQRKQANLTFVIDISGSMDRDNRLELVKRSLRLLVDQLNEDDKIGIVTYGSKAEEVLHLTRVKNKERILEAIDSLAPSGSTNVEAGLELGYRMANDQLDEGEINRVILCSDGVANVGETEPDALLKSIREHAKEGITLTTLGFGMGNYNDTLMEQLANNGNGSYAYIDSFGEARRLFTDQLAGTLETIAMDAKVQVEFNPDRVDRYRLLGYENRDLADEDFRNDSVDAGEVGAGHAVTALYEVRLKDGQEQQSFGTVRLRYEDVRNGAVQELEAPLRIGASLKRETALLAAAAEYAEILRGSYWAQDGDLAAVLEVAERSANGGSQEELVGMIKDTLALSRP</sequence>
<dbReference type="PANTHER" id="PTHR10579:SF43">
    <property type="entry name" value="ZINC FINGER (C3HC4-TYPE RING FINGER) FAMILY PROTEIN"/>
    <property type="match status" value="1"/>
</dbReference>
<name>A0A8J4H1L1_9BACL</name>
<evidence type="ECO:0000313" key="4">
    <source>
        <dbReference type="EMBL" id="GIQ69224.1"/>
    </source>
</evidence>
<feature type="domain" description="VWFA" evidence="3">
    <location>
        <begin position="207"/>
        <end position="394"/>
    </location>
</feature>
<dbReference type="CDD" id="cd01465">
    <property type="entry name" value="vWA_subgroup"/>
    <property type="match status" value="1"/>
</dbReference>
<protein>
    <recommendedName>
        <fullName evidence="3">VWFA domain-containing protein</fullName>
    </recommendedName>
</protein>
<comment type="caution">
    <text evidence="4">The sequence shown here is derived from an EMBL/GenBank/DDBJ whole genome shotgun (WGS) entry which is preliminary data.</text>
</comment>
<evidence type="ECO:0000256" key="1">
    <source>
        <dbReference type="SAM" id="MobiDB-lite"/>
    </source>
</evidence>
<dbReference type="InterPro" id="IPR051266">
    <property type="entry name" value="CLCR"/>
</dbReference>
<dbReference type="PROSITE" id="PS50234">
    <property type="entry name" value="VWFA"/>
    <property type="match status" value="1"/>
</dbReference>
<feature type="chain" id="PRO_5039289883" description="VWFA domain-containing protein" evidence="2">
    <location>
        <begin position="23"/>
        <end position="542"/>
    </location>
</feature>
<reference evidence="4" key="1">
    <citation type="submission" date="2021-04" db="EMBL/GenBank/DDBJ databases">
        <title>Draft genome sequence of Xylanibacillus composti strain K13.</title>
        <authorList>
            <person name="Uke A."/>
            <person name="Chhe C."/>
            <person name="Baramee S."/>
            <person name="Kosugi A."/>
        </authorList>
    </citation>
    <scope>NUCLEOTIDE SEQUENCE</scope>
    <source>
        <strain evidence="4">K13</strain>
    </source>
</reference>
<dbReference type="PANTHER" id="PTHR10579">
    <property type="entry name" value="CALCIUM-ACTIVATED CHLORIDE CHANNEL REGULATOR"/>
    <property type="match status" value="1"/>
</dbReference>
<dbReference type="Pfam" id="PF00092">
    <property type="entry name" value="VWA"/>
    <property type="match status" value="1"/>
</dbReference>
<proteinExistence type="predicted"/>
<evidence type="ECO:0000256" key="2">
    <source>
        <dbReference type="SAM" id="SignalP"/>
    </source>
</evidence>
<evidence type="ECO:0000313" key="5">
    <source>
        <dbReference type="Proteomes" id="UP000677918"/>
    </source>
</evidence>
<dbReference type="Proteomes" id="UP000677918">
    <property type="component" value="Unassembled WGS sequence"/>
</dbReference>
<feature type="compositionally biased region" description="Polar residues" evidence="1">
    <location>
        <begin position="45"/>
        <end position="80"/>
    </location>
</feature>
<dbReference type="InterPro" id="IPR021908">
    <property type="entry name" value="YfbK_C"/>
</dbReference>
<dbReference type="SUPFAM" id="SSF53300">
    <property type="entry name" value="vWA-like"/>
    <property type="match status" value="1"/>
</dbReference>
<dbReference type="InterPro" id="IPR002035">
    <property type="entry name" value="VWF_A"/>
</dbReference>
<organism evidence="4 5">
    <name type="scientific">Xylanibacillus composti</name>
    <dbReference type="NCBI Taxonomy" id="1572762"/>
    <lineage>
        <taxon>Bacteria</taxon>
        <taxon>Bacillati</taxon>
        <taxon>Bacillota</taxon>
        <taxon>Bacilli</taxon>
        <taxon>Bacillales</taxon>
        <taxon>Paenibacillaceae</taxon>
        <taxon>Xylanibacillus</taxon>
    </lineage>
</organism>
<accession>A0A8J4H1L1</accession>
<keyword evidence="5" id="KW-1185">Reference proteome</keyword>
<dbReference type="Pfam" id="PF12450">
    <property type="entry name" value="vWF_A"/>
    <property type="match status" value="1"/>
</dbReference>
<keyword evidence="2" id="KW-0732">Signal</keyword>
<dbReference type="Pfam" id="PF12034">
    <property type="entry name" value="YfbK_C"/>
    <property type="match status" value="1"/>
</dbReference>
<dbReference type="SMART" id="SM00327">
    <property type="entry name" value="VWA"/>
    <property type="match status" value="1"/>
</dbReference>
<dbReference type="AlphaFoldDB" id="A0A8J4H1L1"/>
<dbReference type="EMBL" id="BOVK01000025">
    <property type="protein sequence ID" value="GIQ69224.1"/>
    <property type="molecule type" value="Genomic_DNA"/>
</dbReference>